<dbReference type="PANTHER" id="PTHR44942">
    <property type="entry name" value="METHYLTRANSF_11 DOMAIN-CONTAINING PROTEIN"/>
    <property type="match status" value="1"/>
</dbReference>
<dbReference type="OrthoDB" id="10027013at2759"/>
<evidence type="ECO:0000313" key="6">
    <source>
        <dbReference type="EMBL" id="KIV77934.1"/>
    </source>
</evidence>
<evidence type="ECO:0000256" key="3">
    <source>
        <dbReference type="ARBA" id="ARBA00022679"/>
    </source>
</evidence>
<dbReference type="SUPFAM" id="SSF53335">
    <property type="entry name" value="S-adenosyl-L-methionine-dependent methyltransferases"/>
    <property type="match status" value="1"/>
</dbReference>
<comment type="similarity">
    <text evidence="1">Belongs to the methyltransferase superfamily.</text>
</comment>
<dbReference type="STRING" id="1016849.A0A0D1YAT8"/>
<dbReference type="InterPro" id="IPR029063">
    <property type="entry name" value="SAM-dependent_MTases_sf"/>
</dbReference>
<dbReference type="Pfam" id="PF08241">
    <property type="entry name" value="Methyltransf_11"/>
    <property type="match status" value="1"/>
</dbReference>
<proteinExistence type="inferred from homology"/>
<evidence type="ECO:0000256" key="2">
    <source>
        <dbReference type="ARBA" id="ARBA00022603"/>
    </source>
</evidence>
<organism evidence="6 7">
    <name type="scientific">Exophiala sideris</name>
    <dbReference type="NCBI Taxonomy" id="1016849"/>
    <lineage>
        <taxon>Eukaryota</taxon>
        <taxon>Fungi</taxon>
        <taxon>Dikarya</taxon>
        <taxon>Ascomycota</taxon>
        <taxon>Pezizomycotina</taxon>
        <taxon>Eurotiomycetes</taxon>
        <taxon>Chaetothyriomycetidae</taxon>
        <taxon>Chaetothyriales</taxon>
        <taxon>Herpotrichiellaceae</taxon>
        <taxon>Exophiala</taxon>
    </lineage>
</organism>
<dbReference type="GO" id="GO:0008757">
    <property type="term" value="F:S-adenosylmethionine-dependent methyltransferase activity"/>
    <property type="evidence" value="ECO:0007669"/>
    <property type="project" value="InterPro"/>
</dbReference>
<accession>A0A0D1YAT8</accession>
<name>A0A0D1YAT8_9EURO</name>
<evidence type="ECO:0000256" key="1">
    <source>
        <dbReference type="ARBA" id="ARBA00008361"/>
    </source>
</evidence>
<keyword evidence="3" id="KW-0808">Transferase</keyword>
<feature type="domain" description="Methyltransferase type 11" evidence="5">
    <location>
        <begin position="51"/>
        <end position="142"/>
    </location>
</feature>
<evidence type="ECO:0000256" key="4">
    <source>
        <dbReference type="ARBA" id="ARBA00022691"/>
    </source>
</evidence>
<protein>
    <recommendedName>
        <fullName evidence="5">Methyltransferase type 11 domain-containing protein</fullName>
    </recommendedName>
</protein>
<dbReference type="Gene3D" id="3.40.50.150">
    <property type="entry name" value="Vaccinia Virus protein VP39"/>
    <property type="match status" value="1"/>
</dbReference>
<evidence type="ECO:0000259" key="5">
    <source>
        <dbReference type="Pfam" id="PF08241"/>
    </source>
</evidence>
<keyword evidence="2" id="KW-0489">Methyltransferase</keyword>
<dbReference type="PANTHER" id="PTHR44942:SF4">
    <property type="entry name" value="METHYLTRANSFERASE TYPE 11 DOMAIN-CONTAINING PROTEIN"/>
    <property type="match status" value="1"/>
</dbReference>
<dbReference type="AlphaFoldDB" id="A0A0D1YAT8"/>
<dbReference type="Proteomes" id="UP000053599">
    <property type="component" value="Unassembled WGS sequence"/>
</dbReference>
<dbReference type="InterPro" id="IPR051052">
    <property type="entry name" value="Diverse_substrate_MTase"/>
</dbReference>
<sequence length="293" mass="32790">MPTSEIAHPAQVGFAPAKAYDAHRPSYSEEAVEQFLEKLEISGVKGAKVADLAAGTGKFTEILARRPEEYDIVAIEPHDGMRAELDRKGLPNVAVVKGTADNMSEIPEESLACVIAAQAFHWFANMDALKEIARVLQPTGVFGGIWNIEDYNSPKSWEIHSGWESTMRDVVWTFDDNQPRFRHGKWREVFDEQNRSNPLTLHFADPLFGLPVGESSVDFETWLSKDDVWARLRTLSQIAVLEGDELEKVKKTFFDSVNSAETRTDEQGRVAVHGRTVFFWTSKIPAEPLKSGG</sequence>
<reference evidence="6 7" key="1">
    <citation type="submission" date="2015-01" db="EMBL/GenBank/DDBJ databases">
        <title>The Genome Sequence of Exophiala sideris CBS121828.</title>
        <authorList>
            <consortium name="The Broad Institute Genomics Platform"/>
            <person name="Cuomo C."/>
            <person name="de Hoog S."/>
            <person name="Gorbushina A."/>
            <person name="Stielow B."/>
            <person name="Teixiera M."/>
            <person name="Abouelleil A."/>
            <person name="Chapman S.B."/>
            <person name="Priest M."/>
            <person name="Young S.K."/>
            <person name="Wortman J."/>
            <person name="Nusbaum C."/>
            <person name="Birren B."/>
        </authorList>
    </citation>
    <scope>NUCLEOTIDE SEQUENCE [LARGE SCALE GENOMIC DNA]</scope>
    <source>
        <strain evidence="6 7">CBS 121828</strain>
    </source>
</reference>
<dbReference type="InterPro" id="IPR013216">
    <property type="entry name" value="Methyltransf_11"/>
</dbReference>
<dbReference type="EMBL" id="KN846954">
    <property type="protein sequence ID" value="KIV77934.1"/>
    <property type="molecule type" value="Genomic_DNA"/>
</dbReference>
<evidence type="ECO:0000313" key="7">
    <source>
        <dbReference type="Proteomes" id="UP000053599"/>
    </source>
</evidence>
<gene>
    <name evidence="6" type="ORF">PV11_09706</name>
</gene>
<keyword evidence="4" id="KW-0949">S-adenosyl-L-methionine</keyword>
<dbReference type="HOGENOM" id="CLU_049344_4_0_1"/>
<dbReference type="GO" id="GO:0032259">
    <property type="term" value="P:methylation"/>
    <property type="evidence" value="ECO:0007669"/>
    <property type="project" value="UniProtKB-KW"/>
</dbReference>
<dbReference type="CDD" id="cd02440">
    <property type="entry name" value="AdoMet_MTases"/>
    <property type="match status" value="1"/>
</dbReference>